<dbReference type="InterPro" id="IPR050627">
    <property type="entry name" value="Nitroreductase/BluB"/>
</dbReference>
<feature type="domain" description="Nitroreductase" evidence="1">
    <location>
        <begin position="5"/>
        <end position="58"/>
    </location>
</feature>
<organism evidence="2 3">
    <name type="scientific">Clostridium chromiireducens</name>
    <dbReference type="NCBI Taxonomy" id="225345"/>
    <lineage>
        <taxon>Bacteria</taxon>
        <taxon>Bacillati</taxon>
        <taxon>Bacillota</taxon>
        <taxon>Clostridia</taxon>
        <taxon>Eubacteriales</taxon>
        <taxon>Clostridiaceae</taxon>
        <taxon>Clostridium</taxon>
    </lineage>
</organism>
<dbReference type="AlphaFoldDB" id="A0A964W1P1"/>
<dbReference type="CDD" id="cd02150">
    <property type="entry name" value="nitroreductase"/>
    <property type="match status" value="1"/>
</dbReference>
<proteinExistence type="predicted"/>
<accession>A0A964W1P1</accession>
<protein>
    <submittedName>
        <fullName evidence="2">Nitroreductase family protein</fullName>
    </submittedName>
</protein>
<dbReference type="InterPro" id="IPR000415">
    <property type="entry name" value="Nitroreductase-like"/>
</dbReference>
<dbReference type="Pfam" id="PF00881">
    <property type="entry name" value="Nitroreductase"/>
    <property type="match status" value="2"/>
</dbReference>
<dbReference type="Gene3D" id="3.40.109.10">
    <property type="entry name" value="NADH Oxidase"/>
    <property type="match status" value="1"/>
</dbReference>
<evidence type="ECO:0000313" key="3">
    <source>
        <dbReference type="Proteomes" id="UP000656077"/>
    </source>
</evidence>
<comment type="caution">
    <text evidence="2">The sequence shown here is derived from an EMBL/GenBank/DDBJ whole genome shotgun (WGS) entry which is preliminary data.</text>
</comment>
<dbReference type="PANTHER" id="PTHR23026:SF123">
    <property type="entry name" value="NAD(P)H NITROREDUCTASE RV3131-RELATED"/>
    <property type="match status" value="1"/>
</dbReference>
<evidence type="ECO:0000313" key="2">
    <source>
        <dbReference type="EMBL" id="MVX63459.1"/>
    </source>
</evidence>
<dbReference type="GO" id="GO:0016491">
    <property type="term" value="F:oxidoreductase activity"/>
    <property type="evidence" value="ECO:0007669"/>
    <property type="project" value="InterPro"/>
</dbReference>
<dbReference type="EMBL" id="WSRQ01000008">
    <property type="protein sequence ID" value="MVX63459.1"/>
    <property type="molecule type" value="Genomic_DNA"/>
</dbReference>
<reference evidence="2" key="1">
    <citation type="submission" date="2019-12" db="EMBL/GenBank/DDBJ databases">
        <title>Microbes associate with the intestines of laboratory mice.</title>
        <authorList>
            <person name="Navarre W."/>
            <person name="Wong E."/>
        </authorList>
    </citation>
    <scope>NUCLEOTIDE SEQUENCE</scope>
    <source>
        <strain evidence="2">NM79_F5</strain>
    </source>
</reference>
<gene>
    <name evidence="2" type="ORF">GKZ28_07110</name>
</gene>
<evidence type="ECO:0000259" key="1">
    <source>
        <dbReference type="Pfam" id="PF00881"/>
    </source>
</evidence>
<dbReference type="FunFam" id="3.40.109.10:FF:000012">
    <property type="entry name" value="Nitroreductase family protein"/>
    <property type="match status" value="1"/>
</dbReference>
<dbReference type="RefSeq" id="WP_160358589.1">
    <property type="nucleotide sequence ID" value="NZ_WSRQ01000008.1"/>
</dbReference>
<dbReference type="PANTHER" id="PTHR23026">
    <property type="entry name" value="NADPH NITROREDUCTASE"/>
    <property type="match status" value="1"/>
</dbReference>
<feature type="domain" description="Nitroreductase" evidence="1">
    <location>
        <begin position="71"/>
        <end position="145"/>
    </location>
</feature>
<name>A0A964W1P1_9CLOT</name>
<dbReference type="InterPro" id="IPR029479">
    <property type="entry name" value="Nitroreductase"/>
</dbReference>
<sequence length="166" mass="19037">METIFNRKSIRKYTDIKVSEELVEELLKAAMAAPSAGNEQPWEFIVLRDKNIMKNITEIHPYSKMLLNTDVAIVVCGDEEKEIFKGYWVQDCSAATENILLAAEDKGLGAVWLGVYPLEDRIKGIKELLDLPRNIIPLSIIPIGYPDEDKKTVDRFNKARIHYDKW</sequence>
<dbReference type="SUPFAM" id="SSF55469">
    <property type="entry name" value="FMN-dependent nitroreductase-like"/>
    <property type="match status" value="1"/>
</dbReference>
<dbReference type="Proteomes" id="UP000656077">
    <property type="component" value="Unassembled WGS sequence"/>
</dbReference>